<accession>A0A4Q1CBX6</accession>
<organism evidence="2 3">
    <name type="scientific">Oleiharenicola lentus</name>
    <dbReference type="NCBI Taxonomy" id="2508720"/>
    <lineage>
        <taxon>Bacteria</taxon>
        <taxon>Pseudomonadati</taxon>
        <taxon>Verrucomicrobiota</taxon>
        <taxon>Opitutia</taxon>
        <taxon>Opitutales</taxon>
        <taxon>Opitutaceae</taxon>
        <taxon>Oleiharenicola</taxon>
    </lineage>
</organism>
<evidence type="ECO:0000256" key="1">
    <source>
        <dbReference type="SAM" id="Phobius"/>
    </source>
</evidence>
<protein>
    <submittedName>
        <fullName evidence="2">MFS transporter</fullName>
    </submittedName>
</protein>
<evidence type="ECO:0000313" key="2">
    <source>
        <dbReference type="EMBL" id="RXK56613.1"/>
    </source>
</evidence>
<dbReference type="AlphaFoldDB" id="A0A4Q1CBX6"/>
<dbReference type="PANTHER" id="PTHR23526">
    <property type="entry name" value="INTEGRAL MEMBRANE TRANSPORT PROTEIN-RELATED"/>
    <property type="match status" value="1"/>
</dbReference>
<proteinExistence type="predicted"/>
<dbReference type="OrthoDB" id="181296at2"/>
<feature type="transmembrane region" description="Helical" evidence="1">
    <location>
        <begin position="322"/>
        <end position="347"/>
    </location>
</feature>
<feature type="transmembrane region" description="Helical" evidence="1">
    <location>
        <begin position="392"/>
        <end position="412"/>
    </location>
</feature>
<dbReference type="SUPFAM" id="SSF103473">
    <property type="entry name" value="MFS general substrate transporter"/>
    <property type="match status" value="1"/>
</dbReference>
<name>A0A4Q1CBX6_9BACT</name>
<feature type="transmembrane region" description="Helical" evidence="1">
    <location>
        <begin position="359"/>
        <end position="380"/>
    </location>
</feature>
<comment type="caution">
    <text evidence="2">The sequence shown here is derived from an EMBL/GenBank/DDBJ whole genome shotgun (WGS) entry which is preliminary data.</text>
</comment>
<keyword evidence="1" id="KW-1133">Transmembrane helix</keyword>
<feature type="transmembrane region" description="Helical" evidence="1">
    <location>
        <begin position="20"/>
        <end position="43"/>
    </location>
</feature>
<reference evidence="2 3" key="1">
    <citation type="submission" date="2019-01" db="EMBL/GenBank/DDBJ databases">
        <title>Lacunisphaera sp. strain TWA-58.</title>
        <authorList>
            <person name="Chen W.-M."/>
        </authorList>
    </citation>
    <scope>NUCLEOTIDE SEQUENCE [LARGE SCALE GENOMIC DNA]</scope>
    <source>
        <strain evidence="2 3">TWA-58</strain>
    </source>
</reference>
<dbReference type="RefSeq" id="WP_129047981.1">
    <property type="nucleotide sequence ID" value="NZ_SDHX01000001.1"/>
</dbReference>
<feature type="transmembrane region" description="Helical" evidence="1">
    <location>
        <begin position="295"/>
        <end position="316"/>
    </location>
</feature>
<dbReference type="InterPro" id="IPR036259">
    <property type="entry name" value="MFS_trans_sf"/>
</dbReference>
<gene>
    <name evidence="2" type="ORF">ESB00_12315</name>
</gene>
<feature type="transmembrane region" description="Helical" evidence="1">
    <location>
        <begin position="154"/>
        <end position="174"/>
    </location>
</feature>
<feature type="transmembrane region" description="Helical" evidence="1">
    <location>
        <begin position="231"/>
        <end position="254"/>
    </location>
</feature>
<keyword evidence="1" id="KW-0812">Transmembrane</keyword>
<dbReference type="Gene3D" id="1.20.1250.20">
    <property type="entry name" value="MFS general substrate transporter like domains"/>
    <property type="match status" value="1"/>
</dbReference>
<dbReference type="InterPro" id="IPR052528">
    <property type="entry name" value="Sugar_transport-like"/>
</dbReference>
<keyword evidence="1" id="KW-0472">Membrane</keyword>
<sequence length="456" mass="49451">MLPLLPQRDPALRPYRKGLYFAFFNAMNWQVATATPTVLFMAYLGADSFQTGLVYGWPLLLTPVQVLATALLPRLGFKRLTMAGWGARSWFLLVPLGLALTVVSNPPAWSVTAMVAAMFCYSLSRSVGAAAITTWLQGLVPEAVRGRYWSTDQIMGGAASIATLLLCAATFTWLPPSAAYAVQYTFSIAGAWLAVRCLRSLPDIPRPSVMSLGKIWADTPRLMFRSGEFSAYLWLAVLFYVVTTSIVPFSAYFLKVEAGIAPSLIMGCTIVQYLGVIAGNWFMRSRLDRTGAKPFFRAAFVLCGMVAAGWLAGLHWRPALPFLLPALYFLLGATLGMFGSANVSYLAKILPAADRALPVSLHGALTFFLGGLAPMVWGLVLKGGGPVPSVNVTAFQAFFVFIVVGAGLLVLLGNRLKETPGHVDPILAGDWLFRPFRIVASLVRPPEPAADERSER</sequence>
<keyword evidence="3" id="KW-1185">Reference proteome</keyword>
<feature type="transmembrane region" description="Helical" evidence="1">
    <location>
        <begin position="260"/>
        <end position="283"/>
    </location>
</feature>
<evidence type="ECO:0000313" key="3">
    <source>
        <dbReference type="Proteomes" id="UP000290218"/>
    </source>
</evidence>
<feature type="transmembrane region" description="Helical" evidence="1">
    <location>
        <begin position="85"/>
        <end position="103"/>
    </location>
</feature>
<dbReference type="EMBL" id="SDHX01000001">
    <property type="protein sequence ID" value="RXK56613.1"/>
    <property type="molecule type" value="Genomic_DNA"/>
</dbReference>
<dbReference type="PANTHER" id="PTHR23526:SF2">
    <property type="entry name" value="MAJOR FACILITATOR SUPERFAMILY (MFS) PROFILE DOMAIN-CONTAINING PROTEIN"/>
    <property type="match status" value="1"/>
</dbReference>
<feature type="transmembrane region" description="Helical" evidence="1">
    <location>
        <begin position="55"/>
        <end position="73"/>
    </location>
</feature>
<dbReference type="Proteomes" id="UP000290218">
    <property type="component" value="Unassembled WGS sequence"/>
</dbReference>